<sequence length="406" mass="45257">MDHEVTEPEALADQIESLLQRPDGALDEKTRRRLVEGGRKLAESLELPRETYRRIQYSHLVLPLALVGADTGVFSALSSENRAFGSAELAEKTGVEIELLKRLLRYYQATGMVSQIADDEYQSSNVTHVLSSENHGDSLRFTHKITAQGSSNLPDWLRSTQYESPIGVMPTAWTSAIPTELDPFSYLKHNPWALKLHQSHMVVQRVGRKSFIDALDFEKRFAQNDITSSTFLFVDIGGGAGAQSLAFRQQYPNLPGRVLVQDRPEVIERVKSMLIDTANIEAEAYNFSTTPQPIRGNYALAIRARVYYVRNIFHAYGDAKCVEILLNIKAGMTEQSVLIIDEIVFPEKNAKGQAAEHDIEVMICVGGVERTEGQWAGLLSDAGLKVREVAKYDEDYEDALIIAGLA</sequence>
<accession>A0ACC2K002</accession>
<evidence type="ECO:0000313" key="1">
    <source>
        <dbReference type="EMBL" id="KAJ8133130.1"/>
    </source>
</evidence>
<comment type="caution">
    <text evidence="1">The sequence shown here is derived from an EMBL/GenBank/DDBJ whole genome shotgun (WGS) entry which is preliminary data.</text>
</comment>
<dbReference type="EMBL" id="JAPUUL010000042">
    <property type="protein sequence ID" value="KAJ8133130.1"/>
    <property type="molecule type" value="Genomic_DNA"/>
</dbReference>
<proteinExistence type="predicted"/>
<protein>
    <submittedName>
        <fullName evidence="1">Uncharacterized protein</fullName>
    </submittedName>
</protein>
<dbReference type="Proteomes" id="UP001153332">
    <property type="component" value="Unassembled WGS sequence"/>
</dbReference>
<name>A0ACC2K002_9PEZI</name>
<evidence type="ECO:0000313" key="2">
    <source>
        <dbReference type="Proteomes" id="UP001153332"/>
    </source>
</evidence>
<keyword evidence="2" id="KW-1185">Reference proteome</keyword>
<reference evidence="1" key="1">
    <citation type="submission" date="2022-12" db="EMBL/GenBank/DDBJ databases">
        <title>Genome Sequence of Lasiodiplodia mahajangana.</title>
        <authorList>
            <person name="Buettner E."/>
        </authorList>
    </citation>
    <scope>NUCLEOTIDE SEQUENCE</scope>
    <source>
        <strain evidence="1">VT137</strain>
    </source>
</reference>
<gene>
    <name evidence="1" type="ORF">O1611_g491</name>
</gene>
<organism evidence="1 2">
    <name type="scientific">Lasiodiplodia mahajangana</name>
    <dbReference type="NCBI Taxonomy" id="1108764"/>
    <lineage>
        <taxon>Eukaryota</taxon>
        <taxon>Fungi</taxon>
        <taxon>Dikarya</taxon>
        <taxon>Ascomycota</taxon>
        <taxon>Pezizomycotina</taxon>
        <taxon>Dothideomycetes</taxon>
        <taxon>Dothideomycetes incertae sedis</taxon>
        <taxon>Botryosphaeriales</taxon>
        <taxon>Botryosphaeriaceae</taxon>
        <taxon>Lasiodiplodia</taxon>
    </lineage>
</organism>